<sequence length="258" mass="28752">MIMQPRMPQKLIDTIVHEVVDTASLKACSLAPSNFRVVSQRILLGSVKLCRLPRNYRALCWLLSESPHITTYITTFHIQITPSKVPLPAYHMRELLDNPKLMNVRHCIITGNSPGTTWGERDSILLMVPYSMVALFVSSAPALIFDNVFVITDDDTVSAEGTVVMSELLLCEKSESICELLGRPEFSHYAANLRRLALRAYYRYSGGIISAAACTLEHLRFECESQSLVGAFMPTFPSLSTPTPLRTIDLVASIYAEP</sequence>
<keyword evidence="2" id="KW-1185">Reference proteome</keyword>
<dbReference type="AlphaFoldDB" id="A0AAD7DEH7"/>
<name>A0AAD7DEH7_MYCRO</name>
<proteinExistence type="predicted"/>
<evidence type="ECO:0000313" key="1">
    <source>
        <dbReference type="EMBL" id="KAJ7689324.1"/>
    </source>
</evidence>
<accession>A0AAD7DEH7</accession>
<dbReference type="Proteomes" id="UP001221757">
    <property type="component" value="Unassembled WGS sequence"/>
</dbReference>
<evidence type="ECO:0008006" key="3">
    <source>
        <dbReference type="Google" id="ProtNLM"/>
    </source>
</evidence>
<dbReference type="EMBL" id="JARKIE010000073">
    <property type="protein sequence ID" value="KAJ7689324.1"/>
    <property type="molecule type" value="Genomic_DNA"/>
</dbReference>
<reference evidence="1" key="1">
    <citation type="submission" date="2023-03" db="EMBL/GenBank/DDBJ databases">
        <title>Massive genome expansion in bonnet fungi (Mycena s.s.) driven by repeated elements and novel gene families across ecological guilds.</title>
        <authorList>
            <consortium name="Lawrence Berkeley National Laboratory"/>
            <person name="Harder C.B."/>
            <person name="Miyauchi S."/>
            <person name="Viragh M."/>
            <person name="Kuo A."/>
            <person name="Thoen E."/>
            <person name="Andreopoulos B."/>
            <person name="Lu D."/>
            <person name="Skrede I."/>
            <person name="Drula E."/>
            <person name="Henrissat B."/>
            <person name="Morin E."/>
            <person name="Kohler A."/>
            <person name="Barry K."/>
            <person name="LaButti K."/>
            <person name="Morin E."/>
            <person name="Salamov A."/>
            <person name="Lipzen A."/>
            <person name="Mereny Z."/>
            <person name="Hegedus B."/>
            <person name="Baldrian P."/>
            <person name="Stursova M."/>
            <person name="Weitz H."/>
            <person name="Taylor A."/>
            <person name="Grigoriev I.V."/>
            <person name="Nagy L.G."/>
            <person name="Martin F."/>
            <person name="Kauserud H."/>
        </authorList>
    </citation>
    <scope>NUCLEOTIDE SEQUENCE</scope>
    <source>
        <strain evidence="1">CBHHK067</strain>
    </source>
</reference>
<protein>
    <recommendedName>
        <fullName evidence="3">F-box domain-containing protein</fullName>
    </recommendedName>
</protein>
<comment type="caution">
    <text evidence="1">The sequence shown here is derived from an EMBL/GenBank/DDBJ whole genome shotgun (WGS) entry which is preliminary data.</text>
</comment>
<evidence type="ECO:0000313" key="2">
    <source>
        <dbReference type="Proteomes" id="UP001221757"/>
    </source>
</evidence>
<gene>
    <name evidence="1" type="ORF">B0H17DRAFT_1202437</name>
</gene>
<organism evidence="1 2">
    <name type="scientific">Mycena rosella</name>
    <name type="common">Pink bonnet</name>
    <name type="synonym">Agaricus rosellus</name>
    <dbReference type="NCBI Taxonomy" id="1033263"/>
    <lineage>
        <taxon>Eukaryota</taxon>
        <taxon>Fungi</taxon>
        <taxon>Dikarya</taxon>
        <taxon>Basidiomycota</taxon>
        <taxon>Agaricomycotina</taxon>
        <taxon>Agaricomycetes</taxon>
        <taxon>Agaricomycetidae</taxon>
        <taxon>Agaricales</taxon>
        <taxon>Marasmiineae</taxon>
        <taxon>Mycenaceae</taxon>
        <taxon>Mycena</taxon>
    </lineage>
</organism>